<accession>A0AAV7LJM4</accession>
<evidence type="ECO:0000313" key="3">
    <source>
        <dbReference type="Proteomes" id="UP001066276"/>
    </source>
</evidence>
<organism evidence="2 3">
    <name type="scientific">Pleurodeles waltl</name>
    <name type="common">Iberian ribbed newt</name>
    <dbReference type="NCBI Taxonomy" id="8319"/>
    <lineage>
        <taxon>Eukaryota</taxon>
        <taxon>Metazoa</taxon>
        <taxon>Chordata</taxon>
        <taxon>Craniata</taxon>
        <taxon>Vertebrata</taxon>
        <taxon>Euteleostomi</taxon>
        <taxon>Amphibia</taxon>
        <taxon>Batrachia</taxon>
        <taxon>Caudata</taxon>
        <taxon>Salamandroidea</taxon>
        <taxon>Salamandridae</taxon>
        <taxon>Pleurodelinae</taxon>
        <taxon>Pleurodeles</taxon>
    </lineage>
</organism>
<feature type="region of interest" description="Disordered" evidence="1">
    <location>
        <begin position="79"/>
        <end position="100"/>
    </location>
</feature>
<keyword evidence="3" id="KW-1185">Reference proteome</keyword>
<dbReference type="AlphaFoldDB" id="A0AAV7LJM4"/>
<dbReference type="EMBL" id="JANPWB010000015">
    <property type="protein sequence ID" value="KAJ1091831.1"/>
    <property type="molecule type" value="Genomic_DNA"/>
</dbReference>
<proteinExistence type="predicted"/>
<evidence type="ECO:0000313" key="2">
    <source>
        <dbReference type="EMBL" id="KAJ1091831.1"/>
    </source>
</evidence>
<reference evidence="2" key="1">
    <citation type="journal article" date="2022" name="bioRxiv">
        <title>Sequencing and chromosome-scale assembly of the giantPleurodeles waltlgenome.</title>
        <authorList>
            <person name="Brown T."/>
            <person name="Elewa A."/>
            <person name="Iarovenko S."/>
            <person name="Subramanian E."/>
            <person name="Araus A.J."/>
            <person name="Petzold A."/>
            <person name="Susuki M."/>
            <person name="Suzuki K.-i.T."/>
            <person name="Hayashi T."/>
            <person name="Toyoda A."/>
            <person name="Oliveira C."/>
            <person name="Osipova E."/>
            <person name="Leigh N.D."/>
            <person name="Simon A."/>
            <person name="Yun M.H."/>
        </authorList>
    </citation>
    <scope>NUCLEOTIDE SEQUENCE</scope>
    <source>
        <strain evidence="2">20211129_DDA</strain>
        <tissue evidence="2">Liver</tissue>
    </source>
</reference>
<comment type="caution">
    <text evidence="2">The sequence shown here is derived from an EMBL/GenBank/DDBJ whole genome shotgun (WGS) entry which is preliminary data.</text>
</comment>
<sequence>MFGTIKSSTPLGDTDRVAVRGRIALPPPAPHSATRLGSRRAGGSIFTLWAHSCEVGGDKVGGLETPPMSFLREQMHGIAPRPRRCFQPRLTPAPGIHGTH</sequence>
<protein>
    <submittedName>
        <fullName evidence="2">Uncharacterized protein</fullName>
    </submittedName>
</protein>
<gene>
    <name evidence="2" type="ORF">NDU88_004946</name>
</gene>
<dbReference type="Proteomes" id="UP001066276">
    <property type="component" value="Chromosome 11"/>
</dbReference>
<evidence type="ECO:0000256" key="1">
    <source>
        <dbReference type="SAM" id="MobiDB-lite"/>
    </source>
</evidence>
<name>A0AAV7LJM4_PLEWA</name>